<gene>
    <name evidence="1" type="ORF">LCGC14_1840460</name>
</gene>
<feature type="non-terminal residue" evidence="1">
    <location>
        <position position="1"/>
    </location>
</feature>
<sequence length="203" mass="23340">RERNVFVNLIPFNVPGVTQDKGESMKYYFTFGSGQKHMNGYHIIEADSNPAARTIMHERFGNKWRTVYESAEAAGVEEYHLHEVFWPLPEMFTVTIYQDGEEADELTAELRTINAARIYITDCVKAIVELTSEQMHILAHVTNPKGELVWWIECGDTESAGTTLPLDAALALSRMRLKLFTLTEEEIEHVEFIIDAFIKRREE</sequence>
<accession>A0A0F9GDF1</accession>
<evidence type="ECO:0000313" key="1">
    <source>
        <dbReference type="EMBL" id="KKL96844.1"/>
    </source>
</evidence>
<organism evidence="1">
    <name type="scientific">marine sediment metagenome</name>
    <dbReference type="NCBI Taxonomy" id="412755"/>
    <lineage>
        <taxon>unclassified sequences</taxon>
        <taxon>metagenomes</taxon>
        <taxon>ecological metagenomes</taxon>
    </lineage>
</organism>
<comment type="caution">
    <text evidence="1">The sequence shown here is derived from an EMBL/GenBank/DDBJ whole genome shotgun (WGS) entry which is preliminary data.</text>
</comment>
<name>A0A0F9GDF1_9ZZZZ</name>
<dbReference type="EMBL" id="LAZR01018322">
    <property type="protein sequence ID" value="KKL96844.1"/>
    <property type="molecule type" value="Genomic_DNA"/>
</dbReference>
<reference evidence="1" key="1">
    <citation type="journal article" date="2015" name="Nature">
        <title>Complex archaea that bridge the gap between prokaryotes and eukaryotes.</title>
        <authorList>
            <person name="Spang A."/>
            <person name="Saw J.H."/>
            <person name="Jorgensen S.L."/>
            <person name="Zaremba-Niedzwiedzka K."/>
            <person name="Martijn J."/>
            <person name="Lind A.E."/>
            <person name="van Eijk R."/>
            <person name="Schleper C."/>
            <person name="Guy L."/>
            <person name="Ettema T.J."/>
        </authorList>
    </citation>
    <scope>NUCLEOTIDE SEQUENCE</scope>
</reference>
<dbReference type="AlphaFoldDB" id="A0A0F9GDF1"/>
<proteinExistence type="predicted"/>
<protein>
    <submittedName>
        <fullName evidence="1">Uncharacterized protein</fullName>
    </submittedName>
</protein>